<dbReference type="PANTHER" id="PTHR47707:SF1">
    <property type="entry name" value="NUDIX HYDROLASE FAMILY PROTEIN"/>
    <property type="match status" value="1"/>
</dbReference>
<keyword evidence="9" id="KW-0234">DNA repair</keyword>
<keyword evidence="8" id="KW-0460">Magnesium</keyword>
<dbReference type="SUPFAM" id="SSF53335">
    <property type="entry name" value="S-adenosyl-L-methionine-dependent methyltransferases"/>
    <property type="match status" value="1"/>
</dbReference>
<comment type="catalytic activity">
    <reaction evidence="11">
        <text>8-oxo-GTP + H2O = 8-oxo-GMP + diphosphate + H(+)</text>
        <dbReference type="Rhea" id="RHEA:67616"/>
        <dbReference type="ChEBI" id="CHEBI:15377"/>
        <dbReference type="ChEBI" id="CHEBI:15378"/>
        <dbReference type="ChEBI" id="CHEBI:33019"/>
        <dbReference type="ChEBI" id="CHEBI:143553"/>
        <dbReference type="ChEBI" id="CHEBI:145694"/>
    </reaction>
</comment>
<dbReference type="PROSITE" id="PS51462">
    <property type="entry name" value="NUDIX"/>
    <property type="match status" value="1"/>
</dbReference>
<evidence type="ECO:0000256" key="16">
    <source>
        <dbReference type="ARBA" id="ARBA00042798"/>
    </source>
</evidence>
<dbReference type="GO" id="GO:0008413">
    <property type="term" value="F:8-oxo-7,8-dihydroguanosine triphosphate pyrophosphatase activity"/>
    <property type="evidence" value="ECO:0007669"/>
    <property type="project" value="TreeGrafter"/>
</dbReference>
<keyword evidence="5" id="KW-0479">Metal-binding</keyword>
<evidence type="ECO:0000256" key="8">
    <source>
        <dbReference type="ARBA" id="ARBA00022842"/>
    </source>
</evidence>
<evidence type="ECO:0000256" key="10">
    <source>
        <dbReference type="ARBA" id="ARBA00035861"/>
    </source>
</evidence>
<keyword evidence="6" id="KW-0227">DNA damage</keyword>
<protein>
    <recommendedName>
        <fullName evidence="13">8-oxo-dGTP diphosphatase</fullName>
        <ecNumber evidence="12">3.6.1.55</ecNumber>
    </recommendedName>
    <alternativeName>
        <fullName evidence="16">7,8-dihydro-8-oxoguanine-triphosphatase</fullName>
    </alternativeName>
    <alternativeName>
        <fullName evidence="15">Mutator protein MutT</fullName>
    </alternativeName>
    <alternativeName>
        <fullName evidence="14">dGTP pyrophosphohydrolase</fullName>
    </alternativeName>
</protein>
<evidence type="ECO:0000259" key="18">
    <source>
        <dbReference type="PROSITE" id="PS51462"/>
    </source>
</evidence>
<evidence type="ECO:0000313" key="20">
    <source>
        <dbReference type="Proteomes" id="UP000622604"/>
    </source>
</evidence>
<dbReference type="SUPFAM" id="SSF55811">
    <property type="entry name" value="Nudix"/>
    <property type="match status" value="1"/>
</dbReference>
<comment type="cofactor">
    <cofactor evidence="1">
        <name>Mg(2+)</name>
        <dbReference type="ChEBI" id="CHEBI:18420"/>
    </cofactor>
</comment>
<gene>
    <name evidence="19" type="ORF">GCM10011274_31250</name>
</gene>
<comment type="catalytic activity">
    <reaction evidence="10">
        <text>8-oxo-dGTP + H2O = 8-oxo-dGMP + diphosphate + H(+)</text>
        <dbReference type="Rhea" id="RHEA:31575"/>
        <dbReference type="ChEBI" id="CHEBI:15377"/>
        <dbReference type="ChEBI" id="CHEBI:15378"/>
        <dbReference type="ChEBI" id="CHEBI:33019"/>
        <dbReference type="ChEBI" id="CHEBI:63224"/>
        <dbReference type="ChEBI" id="CHEBI:77896"/>
        <dbReference type="EC" id="3.6.1.55"/>
    </reaction>
</comment>
<comment type="caution">
    <text evidence="19">The sequence shown here is derived from an EMBL/GenBank/DDBJ whole genome shotgun (WGS) entry which is preliminary data.</text>
</comment>
<reference evidence="19" key="2">
    <citation type="submission" date="2020-09" db="EMBL/GenBank/DDBJ databases">
        <authorList>
            <person name="Sun Q."/>
            <person name="Kim S."/>
        </authorList>
    </citation>
    <scope>NUCLEOTIDE SEQUENCE</scope>
    <source>
        <strain evidence="19">KCTC 32337</strain>
    </source>
</reference>
<dbReference type="PROSITE" id="PS00893">
    <property type="entry name" value="NUDIX_BOX"/>
    <property type="match status" value="1"/>
</dbReference>
<dbReference type="GO" id="GO:0044715">
    <property type="term" value="F:8-oxo-dGDP phosphatase activity"/>
    <property type="evidence" value="ECO:0007669"/>
    <property type="project" value="TreeGrafter"/>
</dbReference>
<evidence type="ECO:0000256" key="14">
    <source>
        <dbReference type="ARBA" id="ARBA00041592"/>
    </source>
</evidence>
<dbReference type="GO" id="GO:0006260">
    <property type="term" value="P:DNA replication"/>
    <property type="evidence" value="ECO:0007669"/>
    <property type="project" value="UniProtKB-KW"/>
</dbReference>
<evidence type="ECO:0000256" key="4">
    <source>
        <dbReference type="ARBA" id="ARBA00022705"/>
    </source>
</evidence>
<keyword evidence="4" id="KW-0235">DNA replication</keyword>
<dbReference type="InterPro" id="IPR047127">
    <property type="entry name" value="MutT-like"/>
</dbReference>
<proteinExistence type="inferred from homology"/>
<evidence type="ECO:0000256" key="13">
    <source>
        <dbReference type="ARBA" id="ARBA00040794"/>
    </source>
</evidence>
<dbReference type="Pfam" id="PF13649">
    <property type="entry name" value="Methyltransf_25"/>
    <property type="match status" value="1"/>
</dbReference>
<evidence type="ECO:0000256" key="12">
    <source>
        <dbReference type="ARBA" id="ARBA00038905"/>
    </source>
</evidence>
<sequence length="325" mass="36695">MTSTIEVSAGIIVKNNKVLAARRKPGLHLAGLWEFPGGKVEPNETPESCLVRELKEEFGIDTRIVNYVGDNYHAYDSKTIHLMAFQVEHLSGQIQLNDHDQIKWLSIVELDSLNWAEADIPLIQSFKSLISLTEFYQQFAQPYADETQPIDMSDLYPKFLNLLPENAHILDLGCGAGRDSAHFIDLGFTVTALDGSANLAKIAEKHINQPVQVKLFQELDYNNQFNGVWACASLLHCPKSQILDVLNKIHHSLISRGILYASFKLGKDESCDARGRFFNNYTTSQLTSLFKQQAGFEIIECWEETKPLRNSVQVWVNILCRKVAI</sequence>
<evidence type="ECO:0000313" key="19">
    <source>
        <dbReference type="EMBL" id="GGZ70556.1"/>
    </source>
</evidence>
<evidence type="ECO:0000256" key="7">
    <source>
        <dbReference type="ARBA" id="ARBA00022801"/>
    </source>
</evidence>
<evidence type="ECO:0000256" key="5">
    <source>
        <dbReference type="ARBA" id="ARBA00022723"/>
    </source>
</evidence>
<organism evidence="19 20">
    <name type="scientific">Paraglaciecola chathamensis</name>
    <dbReference type="NCBI Taxonomy" id="368405"/>
    <lineage>
        <taxon>Bacteria</taxon>
        <taxon>Pseudomonadati</taxon>
        <taxon>Pseudomonadota</taxon>
        <taxon>Gammaproteobacteria</taxon>
        <taxon>Alteromonadales</taxon>
        <taxon>Alteromonadaceae</taxon>
        <taxon>Paraglaciecola</taxon>
    </lineage>
</organism>
<dbReference type="InterPro" id="IPR041698">
    <property type="entry name" value="Methyltransf_25"/>
</dbReference>
<comment type="similarity">
    <text evidence="2 17">Belongs to the Nudix hydrolase family.</text>
</comment>
<dbReference type="InterPro" id="IPR000086">
    <property type="entry name" value="NUDIX_hydrolase_dom"/>
</dbReference>
<keyword evidence="3" id="KW-0515">Mutator protein</keyword>
<dbReference type="InterPro" id="IPR020084">
    <property type="entry name" value="NUDIX_hydrolase_CS"/>
</dbReference>
<feature type="domain" description="Nudix hydrolase" evidence="18">
    <location>
        <begin position="2"/>
        <end position="127"/>
    </location>
</feature>
<dbReference type="GO" id="GO:0044716">
    <property type="term" value="F:8-oxo-GDP phosphatase activity"/>
    <property type="evidence" value="ECO:0007669"/>
    <property type="project" value="TreeGrafter"/>
</dbReference>
<name>A0A8H9II33_9ALTE</name>
<evidence type="ECO:0000256" key="3">
    <source>
        <dbReference type="ARBA" id="ARBA00022457"/>
    </source>
</evidence>
<dbReference type="Proteomes" id="UP000622604">
    <property type="component" value="Unassembled WGS sequence"/>
</dbReference>
<accession>A0A8H9II33</accession>
<keyword evidence="7 17" id="KW-0378">Hydrolase</keyword>
<dbReference type="EC" id="3.6.1.55" evidence="12"/>
<dbReference type="CDD" id="cd03425">
    <property type="entry name" value="NUDIX_MutT_NudA_like"/>
    <property type="match status" value="1"/>
</dbReference>
<dbReference type="InterPro" id="IPR020476">
    <property type="entry name" value="Nudix_hydrolase"/>
</dbReference>
<dbReference type="GO" id="GO:0046872">
    <property type="term" value="F:metal ion binding"/>
    <property type="evidence" value="ECO:0007669"/>
    <property type="project" value="UniProtKB-KW"/>
</dbReference>
<evidence type="ECO:0000256" key="9">
    <source>
        <dbReference type="ARBA" id="ARBA00023204"/>
    </source>
</evidence>
<reference evidence="19" key="1">
    <citation type="journal article" date="2014" name="Int. J. Syst. Evol. Microbiol.">
        <title>Complete genome sequence of Corynebacterium casei LMG S-19264T (=DSM 44701T), isolated from a smear-ripened cheese.</title>
        <authorList>
            <consortium name="US DOE Joint Genome Institute (JGI-PGF)"/>
            <person name="Walter F."/>
            <person name="Albersmeier A."/>
            <person name="Kalinowski J."/>
            <person name="Ruckert C."/>
        </authorList>
    </citation>
    <scope>NUCLEOTIDE SEQUENCE</scope>
    <source>
        <strain evidence="19">KCTC 32337</strain>
    </source>
</reference>
<dbReference type="InterPro" id="IPR015797">
    <property type="entry name" value="NUDIX_hydrolase-like_dom_sf"/>
</dbReference>
<evidence type="ECO:0000256" key="6">
    <source>
        <dbReference type="ARBA" id="ARBA00022763"/>
    </source>
</evidence>
<dbReference type="Pfam" id="PF00293">
    <property type="entry name" value="NUDIX"/>
    <property type="match status" value="1"/>
</dbReference>
<dbReference type="GO" id="GO:0035539">
    <property type="term" value="F:8-oxo-7,8-dihydrodeoxyguanosine triphosphate pyrophosphatase activity"/>
    <property type="evidence" value="ECO:0007669"/>
    <property type="project" value="UniProtKB-EC"/>
</dbReference>
<dbReference type="Gene3D" id="3.90.79.10">
    <property type="entry name" value="Nucleoside Triphosphate Pyrophosphohydrolase"/>
    <property type="match status" value="1"/>
</dbReference>
<evidence type="ECO:0000256" key="1">
    <source>
        <dbReference type="ARBA" id="ARBA00001946"/>
    </source>
</evidence>
<evidence type="ECO:0000256" key="15">
    <source>
        <dbReference type="ARBA" id="ARBA00041979"/>
    </source>
</evidence>
<evidence type="ECO:0000256" key="11">
    <source>
        <dbReference type="ARBA" id="ARBA00036904"/>
    </source>
</evidence>
<dbReference type="EMBL" id="BMZC01000008">
    <property type="protein sequence ID" value="GGZ70556.1"/>
    <property type="molecule type" value="Genomic_DNA"/>
</dbReference>
<evidence type="ECO:0000256" key="2">
    <source>
        <dbReference type="ARBA" id="ARBA00005582"/>
    </source>
</evidence>
<evidence type="ECO:0000256" key="17">
    <source>
        <dbReference type="RuleBase" id="RU003476"/>
    </source>
</evidence>
<dbReference type="PRINTS" id="PR00502">
    <property type="entry name" value="NUDIXFAMILY"/>
</dbReference>
<dbReference type="Gene3D" id="3.40.50.150">
    <property type="entry name" value="Vaccinia Virus protein VP39"/>
    <property type="match status" value="1"/>
</dbReference>
<dbReference type="GO" id="GO:0006281">
    <property type="term" value="P:DNA repair"/>
    <property type="evidence" value="ECO:0007669"/>
    <property type="project" value="UniProtKB-KW"/>
</dbReference>
<dbReference type="CDD" id="cd02440">
    <property type="entry name" value="AdoMet_MTases"/>
    <property type="match status" value="1"/>
</dbReference>
<dbReference type="PANTHER" id="PTHR47707">
    <property type="entry name" value="8-OXO-DGTP DIPHOSPHATASE"/>
    <property type="match status" value="1"/>
</dbReference>
<dbReference type="AlphaFoldDB" id="A0A8H9II33"/>
<dbReference type="RefSeq" id="WP_191866536.1">
    <property type="nucleotide sequence ID" value="NZ_BMZC01000008.1"/>
</dbReference>
<dbReference type="InterPro" id="IPR029063">
    <property type="entry name" value="SAM-dependent_MTases_sf"/>
</dbReference>